<comment type="caution">
    <text evidence="2">The sequence shown here is derived from an EMBL/GenBank/DDBJ whole genome shotgun (WGS) entry which is preliminary data.</text>
</comment>
<feature type="region of interest" description="Disordered" evidence="1">
    <location>
        <begin position="36"/>
        <end position="68"/>
    </location>
</feature>
<keyword evidence="3" id="KW-1185">Reference proteome</keyword>
<proteinExistence type="predicted"/>
<evidence type="ECO:0000256" key="1">
    <source>
        <dbReference type="SAM" id="MobiDB-lite"/>
    </source>
</evidence>
<organism evidence="2 3">
    <name type="scientific">Caerostris extrusa</name>
    <name type="common">Bark spider</name>
    <name type="synonym">Caerostris bankana</name>
    <dbReference type="NCBI Taxonomy" id="172846"/>
    <lineage>
        <taxon>Eukaryota</taxon>
        <taxon>Metazoa</taxon>
        <taxon>Ecdysozoa</taxon>
        <taxon>Arthropoda</taxon>
        <taxon>Chelicerata</taxon>
        <taxon>Arachnida</taxon>
        <taxon>Araneae</taxon>
        <taxon>Araneomorphae</taxon>
        <taxon>Entelegynae</taxon>
        <taxon>Araneoidea</taxon>
        <taxon>Araneidae</taxon>
        <taxon>Caerostris</taxon>
    </lineage>
</organism>
<dbReference type="Proteomes" id="UP001054945">
    <property type="component" value="Unassembled WGS sequence"/>
</dbReference>
<evidence type="ECO:0000313" key="2">
    <source>
        <dbReference type="EMBL" id="GIX82599.1"/>
    </source>
</evidence>
<name>A0AAV4NCS0_CAEEX</name>
<sequence length="68" mass="7773">MSSPSLLRSHPILNPPTCGRERSTLFFPLLLLVMKGGGEEDHHNKKKKKKEQWGERRKKTPHLNSGRG</sequence>
<accession>A0AAV4NCS0</accession>
<evidence type="ECO:0000313" key="3">
    <source>
        <dbReference type="Proteomes" id="UP001054945"/>
    </source>
</evidence>
<dbReference type="EMBL" id="BPLR01020792">
    <property type="protein sequence ID" value="GIX82599.1"/>
    <property type="molecule type" value="Genomic_DNA"/>
</dbReference>
<gene>
    <name evidence="2" type="ORF">CEXT_730461</name>
</gene>
<feature type="compositionally biased region" description="Basic residues" evidence="1">
    <location>
        <begin position="44"/>
        <end position="61"/>
    </location>
</feature>
<reference evidence="2 3" key="1">
    <citation type="submission" date="2021-06" db="EMBL/GenBank/DDBJ databases">
        <title>Caerostris extrusa draft genome.</title>
        <authorList>
            <person name="Kono N."/>
            <person name="Arakawa K."/>
        </authorList>
    </citation>
    <scope>NUCLEOTIDE SEQUENCE [LARGE SCALE GENOMIC DNA]</scope>
</reference>
<protein>
    <submittedName>
        <fullName evidence="2">Uncharacterized protein</fullName>
    </submittedName>
</protein>
<dbReference type="AlphaFoldDB" id="A0AAV4NCS0"/>